<evidence type="ECO:0000313" key="3">
    <source>
        <dbReference type="Proteomes" id="UP000076923"/>
    </source>
</evidence>
<keyword evidence="3" id="KW-1185">Reference proteome</keyword>
<protein>
    <recommendedName>
        <fullName evidence="4">Lipoprotein</fullName>
    </recommendedName>
</protein>
<reference evidence="2 3" key="1">
    <citation type="submission" date="2016-02" db="EMBL/GenBank/DDBJ databases">
        <title>Draft genome sequence of Polaribacter atrinae KACC17473.</title>
        <authorList>
            <person name="Shin S.-K."/>
            <person name="Yi H."/>
        </authorList>
    </citation>
    <scope>NUCLEOTIDE SEQUENCE [LARGE SCALE GENOMIC DNA]</scope>
    <source>
        <strain evidence="2 3">KACC 17473</strain>
    </source>
</reference>
<organism evidence="2 3">
    <name type="scientific">Polaribacter atrinae</name>
    <dbReference type="NCBI Taxonomy" id="1333662"/>
    <lineage>
        <taxon>Bacteria</taxon>
        <taxon>Pseudomonadati</taxon>
        <taxon>Bacteroidota</taxon>
        <taxon>Flavobacteriia</taxon>
        <taxon>Flavobacteriales</taxon>
        <taxon>Flavobacteriaceae</taxon>
    </lineage>
</organism>
<dbReference type="PROSITE" id="PS51257">
    <property type="entry name" value="PROKAR_LIPOPROTEIN"/>
    <property type="match status" value="1"/>
</dbReference>
<dbReference type="Proteomes" id="UP000076923">
    <property type="component" value="Unassembled WGS sequence"/>
</dbReference>
<comment type="caution">
    <text evidence="2">The sequence shown here is derived from an EMBL/GenBank/DDBJ whole genome shotgun (WGS) entry which is preliminary data.</text>
</comment>
<evidence type="ECO:0000256" key="1">
    <source>
        <dbReference type="SAM" id="SignalP"/>
    </source>
</evidence>
<keyword evidence="1" id="KW-0732">Signal</keyword>
<evidence type="ECO:0000313" key="2">
    <source>
        <dbReference type="EMBL" id="OAD42854.1"/>
    </source>
</evidence>
<accession>A0A176T4K0</accession>
<dbReference type="EMBL" id="LVWE01000058">
    <property type="protein sequence ID" value="OAD42854.1"/>
    <property type="molecule type" value="Genomic_DNA"/>
</dbReference>
<feature type="chain" id="PRO_5008049677" description="Lipoprotein" evidence="1">
    <location>
        <begin position="37"/>
        <end position="199"/>
    </location>
</feature>
<dbReference type="STRING" id="1333662.LPB303_14530"/>
<dbReference type="AlphaFoldDB" id="A0A176T4K0"/>
<proteinExistence type="predicted"/>
<sequence>MRFMFIFTKKNKIMKNTFLTLLVLCLFLLTSCFTYSQDEKDTQEFIIEKYKENQLKIYTPSFIFFSNNIFRVDAEFFANRKLSEKEFDNIFIYGADIEVGIKKTQIISFIESIDIRDITKVSTTKQNDNEFLISIYLSGKYPSLRSVHNSLNGEVKRRKYISKMKIQIGSNREVAIQLKKAIIHLGKLRQMNIKDGDLF</sequence>
<feature type="signal peptide" evidence="1">
    <location>
        <begin position="1"/>
        <end position="36"/>
    </location>
</feature>
<evidence type="ECO:0008006" key="4">
    <source>
        <dbReference type="Google" id="ProtNLM"/>
    </source>
</evidence>
<name>A0A176T4K0_9FLAO</name>
<gene>
    <name evidence="2" type="ORF">LPB303_14530</name>
</gene>